<feature type="domain" description="Aminotransferase class V" evidence="9">
    <location>
        <begin position="23"/>
        <end position="392"/>
    </location>
</feature>
<comment type="cofactor">
    <cofactor evidence="1 7">
        <name>pyridoxal 5'-phosphate</name>
        <dbReference type="ChEBI" id="CHEBI:597326"/>
    </cofactor>
</comment>
<protein>
    <recommendedName>
        <fullName evidence="3 8">Cysteine desulfurase</fullName>
        <ecNumber evidence="3 8">2.8.1.7</ecNumber>
    </recommendedName>
</protein>
<dbReference type="eggNOG" id="COG0520">
    <property type="taxonomic scope" value="Bacteria"/>
</dbReference>
<dbReference type="SUPFAM" id="SSF53383">
    <property type="entry name" value="PLP-dependent transferases"/>
    <property type="match status" value="1"/>
</dbReference>
<dbReference type="GO" id="GO:0006534">
    <property type="term" value="P:cysteine metabolic process"/>
    <property type="evidence" value="ECO:0007669"/>
    <property type="project" value="UniProtKB-UniRule"/>
</dbReference>
<dbReference type="GO" id="GO:0031071">
    <property type="term" value="F:cysteine desulfurase activity"/>
    <property type="evidence" value="ECO:0007669"/>
    <property type="project" value="UniProtKB-UniRule"/>
</dbReference>
<evidence type="ECO:0000256" key="5">
    <source>
        <dbReference type="ARBA" id="ARBA00022898"/>
    </source>
</evidence>
<gene>
    <name evidence="10" type="ORF">PaecuDRAFT_3089</name>
</gene>
<dbReference type="AlphaFoldDB" id="E0IBQ0"/>
<dbReference type="PANTHER" id="PTHR43586">
    <property type="entry name" value="CYSTEINE DESULFURASE"/>
    <property type="match status" value="1"/>
</dbReference>
<evidence type="ECO:0000256" key="7">
    <source>
        <dbReference type="RuleBase" id="RU004504"/>
    </source>
</evidence>
<keyword evidence="5 8" id="KW-0663">Pyridoxal phosphate</keyword>
<evidence type="ECO:0000256" key="4">
    <source>
        <dbReference type="ARBA" id="ARBA00022679"/>
    </source>
</evidence>
<evidence type="ECO:0000256" key="2">
    <source>
        <dbReference type="ARBA" id="ARBA00010447"/>
    </source>
</evidence>
<dbReference type="RefSeq" id="WP_006039077.1">
    <property type="nucleotide sequence ID" value="NZ_AEDD01000008.1"/>
</dbReference>
<evidence type="ECO:0000256" key="6">
    <source>
        <dbReference type="ARBA" id="ARBA00050776"/>
    </source>
</evidence>
<dbReference type="Proteomes" id="UP000005387">
    <property type="component" value="Unassembled WGS sequence"/>
</dbReference>
<dbReference type="Gene3D" id="3.90.1150.10">
    <property type="entry name" value="Aspartate Aminotransferase, domain 1"/>
    <property type="match status" value="1"/>
</dbReference>
<evidence type="ECO:0000256" key="3">
    <source>
        <dbReference type="ARBA" id="ARBA00012239"/>
    </source>
</evidence>
<evidence type="ECO:0000313" key="10">
    <source>
        <dbReference type="EMBL" id="EFM10130.1"/>
    </source>
</evidence>
<dbReference type="NCBIfam" id="TIGR01979">
    <property type="entry name" value="sufS"/>
    <property type="match status" value="1"/>
</dbReference>
<dbReference type="Pfam" id="PF00266">
    <property type="entry name" value="Aminotran_5"/>
    <property type="match status" value="1"/>
</dbReference>
<keyword evidence="11" id="KW-1185">Reference proteome</keyword>
<accession>E0IBQ0</accession>
<name>E0IBQ0_9BACL</name>
<comment type="similarity">
    <text evidence="2 8">Belongs to the class-V pyridoxal-phosphate-dependent aminotransferase family. Csd subfamily.</text>
</comment>
<dbReference type="STRING" id="717606.PaecuDRAFT_3089"/>
<dbReference type="GO" id="GO:0030170">
    <property type="term" value="F:pyridoxal phosphate binding"/>
    <property type="evidence" value="ECO:0007669"/>
    <property type="project" value="UniProtKB-UniRule"/>
</dbReference>
<proteinExistence type="inferred from homology"/>
<dbReference type="InterPro" id="IPR015424">
    <property type="entry name" value="PyrdxlP-dep_Trfase"/>
</dbReference>
<dbReference type="InterPro" id="IPR000192">
    <property type="entry name" value="Aminotrans_V_dom"/>
</dbReference>
<comment type="function">
    <text evidence="8">Catalyzes the removal of elemental sulfur and selenium atoms from L-cysteine, L-cystine, L-selenocysteine, and L-selenocystine to produce L-alanine.</text>
</comment>
<dbReference type="InterPro" id="IPR010970">
    <property type="entry name" value="Cys_dSase_SufS"/>
</dbReference>
<comment type="catalytic activity">
    <reaction evidence="6 8">
        <text>(sulfur carrier)-H + L-cysteine = (sulfur carrier)-SH + L-alanine</text>
        <dbReference type="Rhea" id="RHEA:43892"/>
        <dbReference type="Rhea" id="RHEA-COMP:14737"/>
        <dbReference type="Rhea" id="RHEA-COMP:14739"/>
        <dbReference type="ChEBI" id="CHEBI:29917"/>
        <dbReference type="ChEBI" id="CHEBI:35235"/>
        <dbReference type="ChEBI" id="CHEBI:57972"/>
        <dbReference type="ChEBI" id="CHEBI:64428"/>
        <dbReference type="EC" id="2.8.1.7"/>
    </reaction>
</comment>
<sequence>MNVNAIREQFPILHQEVNGHPLVYLDSAATSQKPRSVIDAVKRYYEWDNANVHRGVHTLGSRATDAYEGARSKVAAFLNAASEEEIVFTRGTTTALNLVAGSYARSVCGEGDEIVITPMEHHSNLIPWQQAAKATGATLKYIPLQPDGTISLADVEATVTERTKVVAVTYASNVLGVINPVKQIAEIAHRNGAVMVIDGAQSTPHMKVDVQELDCDFYAFSAHKMCGPTGVGALYGKKAILNRMEPIEFGGEMIDFVDLYESTWKDAPSRFEGGTPIIAGAVGLAAAIDFLQEIGLEHIHQHEQHLAAYAYEQLSAIEGVTIYGPKEGRVGLVTFNLDDVHPHDVATALDSEGVAVRAGHHCCQPLMRWLNVSATARASFYLYNTEADVDRLVGSLHRTKEFFGHAIG</sequence>
<evidence type="ECO:0000256" key="8">
    <source>
        <dbReference type="RuleBase" id="RU004506"/>
    </source>
</evidence>
<dbReference type="InterPro" id="IPR015422">
    <property type="entry name" value="PyrdxlP-dep_Trfase_small"/>
</dbReference>
<dbReference type="PIRSF" id="PIRSF005572">
    <property type="entry name" value="NifS"/>
    <property type="match status" value="1"/>
</dbReference>
<evidence type="ECO:0000256" key="1">
    <source>
        <dbReference type="ARBA" id="ARBA00001933"/>
    </source>
</evidence>
<evidence type="ECO:0000259" key="9">
    <source>
        <dbReference type="Pfam" id="PF00266"/>
    </source>
</evidence>
<dbReference type="EC" id="2.8.1.7" evidence="3 8"/>
<keyword evidence="4 8" id="KW-0808">Transferase</keyword>
<dbReference type="CDD" id="cd06453">
    <property type="entry name" value="SufS_like"/>
    <property type="match status" value="1"/>
</dbReference>
<dbReference type="PANTHER" id="PTHR43586:SF8">
    <property type="entry name" value="CYSTEINE DESULFURASE 1, CHLOROPLASTIC"/>
    <property type="match status" value="1"/>
</dbReference>
<dbReference type="OrthoDB" id="9804366at2"/>
<dbReference type="Gene3D" id="3.40.640.10">
    <property type="entry name" value="Type I PLP-dependent aspartate aminotransferase-like (Major domain)"/>
    <property type="match status" value="1"/>
</dbReference>
<dbReference type="PROSITE" id="PS00595">
    <property type="entry name" value="AA_TRANSFER_CLASS_5"/>
    <property type="match status" value="1"/>
</dbReference>
<dbReference type="InterPro" id="IPR020578">
    <property type="entry name" value="Aminotrans_V_PyrdxlP_BS"/>
</dbReference>
<dbReference type="InterPro" id="IPR015421">
    <property type="entry name" value="PyrdxlP-dep_Trfase_major"/>
</dbReference>
<reference evidence="10 11" key="1">
    <citation type="submission" date="2010-07" db="EMBL/GenBank/DDBJ databases">
        <title>The draft genome of Paenibacillus curdlanolyticus YK9.</title>
        <authorList>
            <consortium name="US DOE Joint Genome Institute (JGI-PGF)"/>
            <person name="Lucas S."/>
            <person name="Copeland A."/>
            <person name="Lapidus A."/>
            <person name="Cheng J.-F."/>
            <person name="Bruce D."/>
            <person name="Goodwin L."/>
            <person name="Pitluck S."/>
            <person name="Land M.L."/>
            <person name="Hauser L."/>
            <person name="Chang Y.-J."/>
            <person name="Jeffries C."/>
            <person name="Anderson I.J."/>
            <person name="Johnson E."/>
            <person name="Loganathan U."/>
            <person name="Mulhopadhyay B."/>
            <person name="Kyrpides N."/>
            <person name="Woyke T.J."/>
        </authorList>
    </citation>
    <scope>NUCLEOTIDE SEQUENCE [LARGE SCALE GENOMIC DNA]</scope>
    <source>
        <strain evidence="10 11">YK9</strain>
    </source>
</reference>
<evidence type="ECO:0000313" key="11">
    <source>
        <dbReference type="Proteomes" id="UP000005387"/>
    </source>
</evidence>
<dbReference type="EMBL" id="AEDD01000008">
    <property type="protein sequence ID" value="EFM10130.1"/>
    <property type="molecule type" value="Genomic_DNA"/>
</dbReference>
<organism evidence="10 11">
    <name type="scientific">Paenibacillus curdlanolyticus YK9</name>
    <dbReference type="NCBI Taxonomy" id="717606"/>
    <lineage>
        <taxon>Bacteria</taxon>
        <taxon>Bacillati</taxon>
        <taxon>Bacillota</taxon>
        <taxon>Bacilli</taxon>
        <taxon>Bacillales</taxon>
        <taxon>Paenibacillaceae</taxon>
        <taxon>Paenibacillus</taxon>
    </lineage>
</organism>
<dbReference type="InterPro" id="IPR016454">
    <property type="entry name" value="Cysteine_dSase"/>
</dbReference>